<dbReference type="EMBL" id="JAEAOA010000305">
    <property type="protein sequence ID" value="KAK3584052.1"/>
    <property type="molecule type" value="Genomic_DNA"/>
</dbReference>
<reference evidence="1" key="3">
    <citation type="submission" date="2023-05" db="EMBL/GenBank/DDBJ databases">
        <authorList>
            <person name="Smith C.H."/>
        </authorList>
    </citation>
    <scope>NUCLEOTIDE SEQUENCE</scope>
    <source>
        <strain evidence="1">CHS0354</strain>
        <tissue evidence="1">Mantle</tissue>
    </source>
</reference>
<accession>A0AAE0S2F7</accession>
<proteinExistence type="predicted"/>
<evidence type="ECO:0000313" key="1">
    <source>
        <dbReference type="EMBL" id="KAK3584052.1"/>
    </source>
</evidence>
<name>A0AAE0S2F7_9BIVA</name>
<keyword evidence="2" id="KW-1185">Reference proteome</keyword>
<sequence>AVAYYQDMDHGAYMTVKCVKSIHEQCERVISGILQIGDSIYQLTPEATDDRPENLLKVSIIGKRYRLLDQTHIQDEN</sequence>
<dbReference type="Proteomes" id="UP001195483">
    <property type="component" value="Unassembled WGS sequence"/>
</dbReference>
<organism evidence="1 2">
    <name type="scientific">Potamilus streckersoni</name>
    <dbReference type="NCBI Taxonomy" id="2493646"/>
    <lineage>
        <taxon>Eukaryota</taxon>
        <taxon>Metazoa</taxon>
        <taxon>Spiralia</taxon>
        <taxon>Lophotrochozoa</taxon>
        <taxon>Mollusca</taxon>
        <taxon>Bivalvia</taxon>
        <taxon>Autobranchia</taxon>
        <taxon>Heteroconchia</taxon>
        <taxon>Palaeoheterodonta</taxon>
        <taxon>Unionida</taxon>
        <taxon>Unionoidea</taxon>
        <taxon>Unionidae</taxon>
        <taxon>Ambleminae</taxon>
        <taxon>Lampsilini</taxon>
        <taxon>Potamilus</taxon>
    </lineage>
</organism>
<evidence type="ECO:0000313" key="2">
    <source>
        <dbReference type="Proteomes" id="UP001195483"/>
    </source>
</evidence>
<protein>
    <submittedName>
        <fullName evidence="1">Uncharacterized protein</fullName>
    </submittedName>
</protein>
<dbReference type="AlphaFoldDB" id="A0AAE0S2F7"/>
<comment type="caution">
    <text evidence="1">The sequence shown here is derived from an EMBL/GenBank/DDBJ whole genome shotgun (WGS) entry which is preliminary data.</text>
</comment>
<reference evidence="1" key="2">
    <citation type="journal article" date="2021" name="Genome Biol. Evol.">
        <title>Developing a high-quality reference genome for a parasitic bivalve with doubly uniparental inheritance (Bivalvia: Unionida).</title>
        <authorList>
            <person name="Smith C.H."/>
        </authorList>
    </citation>
    <scope>NUCLEOTIDE SEQUENCE</scope>
    <source>
        <strain evidence="1">CHS0354</strain>
        <tissue evidence="1">Mantle</tissue>
    </source>
</reference>
<reference evidence="1" key="1">
    <citation type="journal article" date="2021" name="Genome Biol. Evol.">
        <title>A High-Quality Reference Genome for a Parasitic Bivalve with Doubly Uniparental Inheritance (Bivalvia: Unionida).</title>
        <authorList>
            <person name="Smith C.H."/>
        </authorList>
    </citation>
    <scope>NUCLEOTIDE SEQUENCE</scope>
    <source>
        <strain evidence="1">CHS0354</strain>
    </source>
</reference>
<feature type="non-terminal residue" evidence="1">
    <location>
        <position position="1"/>
    </location>
</feature>
<gene>
    <name evidence="1" type="ORF">CHS0354_003905</name>
</gene>
<feature type="non-terminal residue" evidence="1">
    <location>
        <position position="77"/>
    </location>
</feature>